<sequence>MPWPRIGKCLDNHIDFLRFHSGCKLWRSSISPFQQTMFPPLLYRFFSRYAKVGVESILDDEPNSSKPWLGMKFDDSNSGHILTFALVNKVVVMDRTHLDDCVVFMVIQFSPPLCGFGGLKHLVESCGDLYVVDR</sequence>
<keyword evidence="2" id="KW-1185">Reference proteome</keyword>
<comment type="caution">
    <text evidence="1">The sequence shown here is derived from an EMBL/GenBank/DDBJ whole genome shotgun (WGS) entry which is preliminary data.</text>
</comment>
<dbReference type="Proteomes" id="UP000290289">
    <property type="component" value="Chromosome 2"/>
</dbReference>
<evidence type="ECO:0008006" key="3">
    <source>
        <dbReference type="Google" id="ProtNLM"/>
    </source>
</evidence>
<evidence type="ECO:0000313" key="1">
    <source>
        <dbReference type="EMBL" id="RXI06377.1"/>
    </source>
</evidence>
<evidence type="ECO:0000313" key="2">
    <source>
        <dbReference type="Proteomes" id="UP000290289"/>
    </source>
</evidence>
<dbReference type="AlphaFoldDB" id="A0A498KG62"/>
<name>A0A498KG62_MALDO</name>
<proteinExistence type="predicted"/>
<dbReference type="InterPro" id="IPR051304">
    <property type="entry name" value="SCF_F-box_domain"/>
</dbReference>
<organism evidence="1 2">
    <name type="scientific">Malus domestica</name>
    <name type="common">Apple</name>
    <name type="synonym">Pyrus malus</name>
    <dbReference type="NCBI Taxonomy" id="3750"/>
    <lineage>
        <taxon>Eukaryota</taxon>
        <taxon>Viridiplantae</taxon>
        <taxon>Streptophyta</taxon>
        <taxon>Embryophyta</taxon>
        <taxon>Tracheophyta</taxon>
        <taxon>Spermatophyta</taxon>
        <taxon>Magnoliopsida</taxon>
        <taxon>eudicotyledons</taxon>
        <taxon>Gunneridae</taxon>
        <taxon>Pentapetalae</taxon>
        <taxon>rosids</taxon>
        <taxon>fabids</taxon>
        <taxon>Rosales</taxon>
        <taxon>Rosaceae</taxon>
        <taxon>Amygdaloideae</taxon>
        <taxon>Maleae</taxon>
        <taxon>Malus</taxon>
    </lineage>
</organism>
<dbReference type="EMBL" id="RDQH01000328">
    <property type="protein sequence ID" value="RXI06377.1"/>
    <property type="molecule type" value="Genomic_DNA"/>
</dbReference>
<dbReference type="PANTHER" id="PTHR47123">
    <property type="entry name" value="F-BOX PROTEIN SKIP23"/>
    <property type="match status" value="1"/>
</dbReference>
<dbReference type="PANTHER" id="PTHR47123:SF28">
    <property type="entry name" value="F-BOX DOMAIN-CONTAINING PROTEIN"/>
    <property type="match status" value="1"/>
</dbReference>
<gene>
    <name evidence="1" type="ORF">DVH24_018419</name>
</gene>
<protein>
    <recommendedName>
        <fullName evidence="3">F-box domain-containing protein</fullName>
    </recommendedName>
</protein>
<accession>A0A498KG62</accession>
<reference evidence="1 2" key="1">
    <citation type="submission" date="2018-10" db="EMBL/GenBank/DDBJ databases">
        <title>A high-quality apple genome assembly.</title>
        <authorList>
            <person name="Hu J."/>
        </authorList>
    </citation>
    <scope>NUCLEOTIDE SEQUENCE [LARGE SCALE GENOMIC DNA]</scope>
    <source>
        <strain evidence="2">cv. HFTH1</strain>
        <tissue evidence="1">Young leaf</tissue>
    </source>
</reference>